<dbReference type="Proteomes" id="UP000768646">
    <property type="component" value="Unassembled WGS sequence"/>
</dbReference>
<reference evidence="1 2" key="1">
    <citation type="journal article" date="2021" name="Commun. Biol.">
        <title>Genomic insights into the host specific adaptation of the Pneumocystis genus.</title>
        <authorList>
            <person name="Cisse O.H."/>
            <person name="Ma L."/>
            <person name="Dekker J.P."/>
            <person name="Khil P.P."/>
            <person name="Youn J.-H."/>
            <person name="Brenchley J.M."/>
            <person name="Blair R."/>
            <person name="Pahar B."/>
            <person name="Chabe M."/>
            <person name="Van Rompay K.K.A."/>
            <person name="Keesler R."/>
            <person name="Sukura A."/>
            <person name="Hirsch V."/>
            <person name="Kutty G."/>
            <person name="Liu Y."/>
            <person name="Peng L."/>
            <person name="Chen J."/>
            <person name="Song J."/>
            <person name="Weissenbacher-Lang C."/>
            <person name="Xu J."/>
            <person name="Upham N.S."/>
            <person name="Stajich J.E."/>
            <person name="Cuomo C.A."/>
            <person name="Cushion M.T."/>
            <person name="Kovacs J.A."/>
        </authorList>
    </citation>
    <scope>NUCLEOTIDE SEQUENCE [LARGE SCALE GENOMIC DNA]</scope>
    <source>
        <strain evidence="1 2">RABM</strain>
    </source>
</reference>
<protein>
    <submittedName>
        <fullName evidence="1">Uncharacterized protein</fullName>
    </submittedName>
</protein>
<accession>A0ACB7CBX1</accession>
<evidence type="ECO:0000313" key="2">
    <source>
        <dbReference type="Proteomes" id="UP000768646"/>
    </source>
</evidence>
<dbReference type="EMBL" id="JABTEG010000004">
    <property type="protein sequence ID" value="KAG4305121.1"/>
    <property type="molecule type" value="Genomic_DNA"/>
</dbReference>
<comment type="caution">
    <text evidence="1">The sequence shown here is derived from an EMBL/GenBank/DDBJ whole genome shotgun (WGS) entry which is preliminary data.</text>
</comment>
<sequence>MGLNKFQEDSKTHFHVPLRDEDEKLCNRIQSLQSSPNVSDMLQNEVESSEFVDRVSGSQRQQLIQLSRYPIVQRSFSPSHFSSQYGNSFASGISHQEMYNSDCFYSPTYFRMSNFAGYWSAMASQSGYIPRPQFSRHPYLILQQQSLGSLNNTHFEQKCYFPFVETDSSLGSPYFPQRNVNFSSGMNRQTPADKSELSSPSLYQFCDYNNTVNYQSCLPSPSLQNDWSSGSVSCNSCSELCGGCSDRFLNTFVFSNKVFESDTLSQDTPPLSQNGCSSQELPNLADSSSIRSTKASCAFSSRPFKCDECFQNSIWLWVLIFYRHKRIHLAVKPFPCPSCEKSFSRKDALKRHILVKGCIG</sequence>
<evidence type="ECO:0000313" key="1">
    <source>
        <dbReference type="EMBL" id="KAG4305121.1"/>
    </source>
</evidence>
<keyword evidence="2" id="KW-1185">Reference proteome</keyword>
<gene>
    <name evidence="1" type="ORF">PORY_001291</name>
</gene>
<proteinExistence type="predicted"/>
<organism evidence="1 2">
    <name type="scientific">Pneumocystis oryctolagi</name>
    <dbReference type="NCBI Taxonomy" id="42067"/>
    <lineage>
        <taxon>Eukaryota</taxon>
        <taxon>Fungi</taxon>
        <taxon>Dikarya</taxon>
        <taxon>Ascomycota</taxon>
        <taxon>Taphrinomycotina</taxon>
        <taxon>Pneumocystomycetes</taxon>
        <taxon>Pneumocystaceae</taxon>
        <taxon>Pneumocystis</taxon>
    </lineage>
</organism>
<name>A0ACB7CBX1_9ASCO</name>